<dbReference type="PANTHER" id="PTHR23025:SF3">
    <property type="entry name" value="HORMONE-SENSITIVE LIPASE"/>
    <property type="match status" value="1"/>
</dbReference>
<feature type="active site" evidence="1">
    <location>
        <position position="299"/>
    </location>
</feature>
<evidence type="ECO:0000256" key="2">
    <source>
        <dbReference type="SAM" id="MobiDB-lite"/>
    </source>
</evidence>
<dbReference type="Proteomes" id="UP000245884">
    <property type="component" value="Unassembled WGS sequence"/>
</dbReference>
<dbReference type="PANTHER" id="PTHR23025">
    <property type="entry name" value="TRIACYLGLYCEROL LIPASE"/>
    <property type="match status" value="1"/>
</dbReference>
<dbReference type="GO" id="GO:0004771">
    <property type="term" value="F:sterol ester esterase activity"/>
    <property type="evidence" value="ECO:0007669"/>
    <property type="project" value="TreeGrafter"/>
</dbReference>
<dbReference type="InterPro" id="IPR033140">
    <property type="entry name" value="Lipase_GDXG_put_SER_AS"/>
</dbReference>
<keyword evidence="5" id="KW-1185">Reference proteome</keyword>
<feature type="domain" description="Alpha/beta hydrolase fold-3" evidence="3">
    <location>
        <begin position="220"/>
        <end position="339"/>
    </location>
</feature>
<feature type="compositionally biased region" description="Low complexity" evidence="2">
    <location>
        <begin position="440"/>
        <end position="465"/>
    </location>
</feature>
<evidence type="ECO:0000259" key="3">
    <source>
        <dbReference type="Pfam" id="PF07859"/>
    </source>
</evidence>
<dbReference type="GeneID" id="37025899"/>
<dbReference type="AlphaFoldDB" id="A0A316UQK7"/>
<dbReference type="GO" id="GO:0019433">
    <property type="term" value="P:triglyceride catabolic process"/>
    <property type="evidence" value="ECO:0007669"/>
    <property type="project" value="TreeGrafter"/>
</dbReference>
<feature type="region of interest" description="Disordered" evidence="2">
    <location>
        <begin position="384"/>
        <end position="469"/>
    </location>
</feature>
<dbReference type="SUPFAM" id="SSF53474">
    <property type="entry name" value="alpha/beta-Hydrolases"/>
    <property type="match status" value="1"/>
</dbReference>
<feature type="region of interest" description="Disordered" evidence="2">
    <location>
        <begin position="504"/>
        <end position="526"/>
    </location>
</feature>
<dbReference type="InterPro" id="IPR013094">
    <property type="entry name" value="AB_hydrolase_3"/>
</dbReference>
<organism evidence="4 5">
    <name type="scientific">Jaminaea rosea</name>
    <dbReference type="NCBI Taxonomy" id="1569628"/>
    <lineage>
        <taxon>Eukaryota</taxon>
        <taxon>Fungi</taxon>
        <taxon>Dikarya</taxon>
        <taxon>Basidiomycota</taxon>
        <taxon>Ustilaginomycotina</taxon>
        <taxon>Exobasidiomycetes</taxon>
        <taxon>Microstromatales</taxon>
        <taxon>Microstromatales incertae sedis</taxon>
        <taxon>Jaminaea</taxon>
    </lineage>
</organism>
<keyword evidence="4" id="KW-0378">Hydrolase</keyword>
<dbReference type="OrthoDB" id="5570009at2759"/>
<dbReference type="STRING" id="1569628.A0A316UQK7"/>
<evidence type="ECO:0000313" key="5">
    <source>
        <dbReference type="Proteomes" id="UP000245884"/>
    </source>
</evidence>
<feature type="non-terminal residue" evidence="4">
    <location>
        <position position="703"/>
    </location>
</feature>
<feature type="domain" description="Alpha/beta hydrolase fold-3" evidence="3">
    <location>
        <begin position="521"/>
        <end position="608"/>
    </location>
</feature>
<gene>
    <name evidence="4" type="ORF">BDZ90DRAFT_210635</name>
</gene>
<dbReference type="PROSITE" id="PS01174">
    <property type="entry name" value="LIPASE_GDXG_SER"/>
    <property type="match status" value="1"/>
</dbReference>
<accession>A0A316UQK7</accession>
<sequence length="703" mass="78862">MIDHLLGRPSTSLKRLQVLAVLAFWGTVLNKAPADGPRRFRIVRWASRRAAHFPPWKIVLTTLMFLYSLRHIDSILGFGAPEPLARMYSRSFYRVTWIVTALDAGFATALNVKPKWLRDILSMVFSAYYVLYANEADEKLRKHRAFCTLEMLRYTWEKTTNPYIRLATWIHRPSLPIARPILLPRPTVAPHNKRPIKAWLFYARGREDSLAKEEELYLDFPGGGFICMTPQHHEERLRQLAKEVHRPILALDYCKAPEYPYPFALEECFDAYRTLVETRGKAIGMSGSSRFRLILSGDSAGGNLASGVMFKILEYPQQHIKVAYASLPGAGAPPPLPKPLCMILAYPSLNFGFTAWMKPEHLRVLKAQSEVNLQSLQIQAVQAKEDAKAGKRGSPLRPRSRSRSGTRSRKNSLTNETPAIVVQGASRPPSRGGLGEARNTTTSRSKSTHKSSSSSADSSMESNQSKRYRMRSLASQAELHLADRARLAEVESPDESGQALLLTQQRAADSARLSSRPSTNPATRLTMSSMSGYFQDRILTQSMMRAMAILYIGPRLQPDFERDYYLSPVVAPRELLAEWPPVLMMCGEKDPICDDTVVMAGRIREAKLAKQAELIRRRNVAGAPYGESLRMSTGAGPAAGAAALDVDRDPLEEEDVDDWVQMRIVAEVSHGFLQMSALWPEAKHIISFISAWCVETFDDEGER</sequence>
<dbReference type="EMBL" id="KZ819667">
    <property type="protein sequence ID" value="PWN27576.1"/>
    <property type="molecule type" value="Genomic_DNA"/>
</dbReference>
<reference evidence="4 5" key="1">
    <citation type="journal article" date="2018" name="Mol. Biol. Evol.">
        <title>Broad Genomic Sampling Reveals a Smut Pathogenic Ancestry of the Fungal Clade Ustilaginomycotina.</title>
        <authorList>
            <person name="Kijpornyongpan T."/>
            <person name="Mondo S.J."/>
            <person name="Barry K."/>
            <person name="Sandor L."/>
            <person name="Lee J."/>
            <person name="Lipzen A."/>
            <person name="Pangilinan J."/>
            <person name="LaButti K."/>
            <person name="Hainaut M."/>
            <person name="Henrissat B."/>
            <person name="Grigoriev I.V."/>
            <person name="Spatafora J.W."/>
            <person name="Aime M.C."/>
        </authorList>
    </citation>
    <scope>NUCLEOTIDE SEQUENCE [LARGE SCALE GENOMIC DNA]</scope>
    <source>
        <strain evidence="4 5">MCA 5214</strain>
    </source>
</reference>
<protein>
    <submittedName>
        <fullName evidence="4">Alpha/beta-hydrolase</fullName>
    </submittedName>
</protein>
<evidence type="ECO:0000256" key="1">
    <source>
        <dbReference type="PROSITE-ProRule" id="PRU10038"/>
    </source>
</evidence>
<name>A0A316UQK7_9BASI</name>
<dbReference type="RefSeq" id="XP_025362188.1">
    <property type="nucleotide sequence ID" value="XM_025504076.1"/>
</dbReference>
<proteinExistence type="predicted"/>
<dbReference type="InterPro" id="IPR029058">
    <property type="entry name" value="AB_hydrolase_fold"/>
</dbReference>
<dbReference type="Gene3D" id="3.40.50.1820">
    <property type="entry name" value="alpha/beta hydrolase"/>
    <property type="match status" value="2"/>
</dbReference>
<dbReference type="GO" id="GO:0004806">
    <property type="term" value="F:triacylglycerol lipase activity"/>
    <property type="evidence" value="ECO:0007669"/>
    <property type="project" value="TreeGrafter"/>
</dbReference>
<dbReference type="Pfam" id="PF07859">
    <property type="entry name" value="Abhydrolase_3"/>
    <property type="match status" value="2"/>
</dbReference>
<feature type="compositionally biased region" description="Basic residues" evidence="2">
    <location>
        <begin position="398"/>
        <end position="410"/>
    </location>
</feature>
<evidence type="ECO:0000313" key="4">
    <source>
        <dbReference type="EMBL" id="PWN27576.1"/>
    </source>
</evidence>
<dbReference type="GO" id="GO:0005829">
    <property type="term" value="C:cytosol"/>
    <property type="evidence" value="ECO:0007669"/>
    <property type="project" value="TreeGrafter"/>
</dbReference>